<evidence type="ECO:0000313" key="1">
    <source>
        <dbReference type="EMBL" id="KAI3758348.1"/>
    </source>
</evidence>
<evidence type="ECO:0000313" key="2">
    <source>
        <dbReference type="Proteomes" id="UP001055879"/>
    </source>
</evidence>
<accession>A0ACB9EH41</accession>
<dbReference type="Proteomes" id="UP001055879">
    <property type="component" value="Linkage Group LG02"/>
</dbReference>
<dbReference type="EMBL" id="CM042048">
    <property type="protein sequence ID" value="KAI3758348.1"/>
    <property type="molecule type" value="Genomic_DNA"/>
</dbReference>
<protein>
    <submittedName>
        <fullName evidence="1">Uncharacterized protein</fullName>
    </submittedName>
</protein>
<reference evidence="2" key="1">
    <citation type="journal article" date="2022" name="Mol. Ecol. Resour.">
        <title>The genomes of chicory, endive, great burdock and yacon provide insights into Asteraceae palaeo-polyploidization history and plant inulin production.</title>
        <authorList>
            <person name="Fan W."/>
            <person name="Wang S."/>
            <person name="Wang H."/>
            <person name="Wang A."/>
            <person name="Jiang F."/>
            <person name="Liu H."/>
            <person name="Zhao H."/>
            <person name="Xu D."/>
            <person name="Zhang Y."/>
        </authorList>
    </citation>
    <scope>NUCLEOTIDE SEQUENCE [LARGE SCALE GENOMIC DNA]</scope>
    <source>
        <strain evidence="2">cv. Niubang</strain>
    </source>
</reference>
<gene>
    <name evidence="1" type="ORF">L6452_05908</name>
</gene>
<comment type="caution">
    <text evidence="1">The sequence shown here is derived from an EMBL/GenBank/DDBJ whole genome shotgun (WGS) entry which is preliminary data.</text>
</comment>
<proteinExistence type="predicted"/>
<name>A0ACB9EH41_ARCLA</name>
<keyword evidence="2" id="KW-1185">Reference proteome</keyword>
<organism evidence="1 2">
    <name type="scientific">Arctium lappa</name>
    <name type="common">Greater burdock</name>
    <name type="synonym">Lappa major</name>
    <dbReference type="NCBI Taxonomy" id="4217"/>
    <lineage>
        <taxon>Eukaryota</taxon>
        <taxon>Viridiplantae</taxon>
        <taxon>Streptophyta</taxon>
        <taxon>Embryophyta</taxon>
        <taxon>Tracheophyta</taxon>
        <taxon>Spermatophyta</taxon>
        <taxon>Magnoliopsida</taxon>
        <taxon>eudicotyledons</taxon>
        <taxon>Gunneridae</taxon>
        <taxon>Pentapetalae</taxon>
        <taxon>asterids</taxon>
        <taxon>campanulids</taxon>
        <taxon>Asterales</taxon>
        <taxon>Asteraceae</taxon>
        <taxon>Carduoideae</taxon>
        <taxon>Cardueae</taxon>
        <taxon>Arctiinae</taxon>
        <taxon>Arctium</taxon>
    </lineage>
</organism>
<sequence length="404" mass="44770">MTEDEGSAIALSEDLREKSFKEVTSGVVVSKLSTTALDALAIVAGAQVQTPEASHVQNAMIIPTNATSVAVNPFSIEDEPSEDTLEPSPEASQNTEPLRTPVNNPSLNMVIYSRVDEAPPQFSPWRVEHSPSMSPISPVLTATTPPTAGDAQDDDNDVDMTRVKRRTVYKKKPAAKKKKRQAKEVEIAENTEVEGISPPKRITRQGAQSMAQAEGSSWAVLQQSPSIAEGSKSKASSSLRDNLFSCKLALRKYPSFVERVGQPPKGFPKEIIKAHPSIQSIIDGLVEGASWLMRFTNNPKPSSIIEVVEEMKNTILGEVQKATTKLKKTFKARTDKLQGKIHGLQAEVSALKEERVKWLEYRIEKDRVKKREWQKMDPDKQMHYHPSLQYACRSLHPLLLTLNL</sequence>
<reference evidence="1 2" key="2">
    <citation type="journal article" date="2022" name="Mol. Ecol. Resour.">
        <title>The genomes of chicory, endive, great burdock and yacon provide insights into Asteraceae paleo-polyploidization history and plant inulin production.</title>
        <authorList>
            <person name="Fan W."/>
            <person name="Wang S."/>
            <person name="Wang H."/>
            <person name="Wang A."/>
            <person name="Jiang F."/>
            <person name="Liu H."/>
            <person name="Zhao H."/>
            <person name="Xu D."/>
            <person name="Zhang Y."/>
        </authorList>
    </citation>
    <scope>NUCLEOTIDE SEQUENCE [LARGE SCALE GENOMIC DNA]</scope>
    <source>
        <strain evidence="2">cv. Niubang</strain>
    </source>
</reference>